<dbReference type="EMBL" id="CM029044">
    <property type="protein sequence ID" value="KAG2606467.1"/>
    <property type="molecule type" value="Genomic_DNA"/>
</dbReference>
<keyword evidence="2" id="KW-1185">Reference proteome</keyword>
<proteinExistence type="predicted"/>
<reference evidence="1" key="1">
    <citation type="submission" date="2020-05" db="EMBL/GenBank/DDBJ databases">
        <title>WGS assembly of Panicum virgatum.</title>
        <authorList>
            <person name="Lovell J.T."/>
            <person name="Jenkins J."/>
            <person name="Shu S."/>
            <person name="Juenger T.E."/>
            <person name="Schmutz J."/>
        </authorList>
    </citation>
    <scope>NUCLEOTIDE SEQUENCE</scope>
    <source>
        <strain evidence="1">AP13</strain>
    </source>
</reference>
<gene>
    <name evidence="1" type="ORF">PVAP13_4NG172100</name>
</gene>
<sequence>MHFMVLGFDQRRAMNLRRTHEEPRLGEDGLDSCALGAKIRSDEGQEPVTSRSPVAEGAHISFWLILFGFIPLHQILLKLQETELQNDHMNLRTKIEEGEQQLQQVTVARSAATQVQS</sequence>
<name>A0A8T0T842_PANVG</name>
<dbReference type="AlphaFoldDB" id="A0A8T0T842"/>
<organism evidence="1 2">
    <name type="scientific">Panicum virgatum</name>
    <name type="common">Blackwell switchgrass</name>
    <dbReference type="NCBI Taxonomy" id="38727"/>
    <lineage>
        <taxon>Eukaryota</taxon>
        <taxon>Viridiplantae</taxon>
        <taxon>Streptophyta</taxon>
        <taxon>Embryophyta</taxon>
        <taxon>Tracheophyta</taxon>
        <taxon>Spermatophyta</taxon>
        <taxon>Magnoliopsida</taxon>
        <taxon>Liliopsida</taxon>
        <taxon>Poales</taxon>
        <taxon>Poaceae</taxon>
        <taxon>PACMAD clade</taxon>
        <taxon>Panicoideae</taxon>
        <taxon>Panicodae</taxon>
        <taxon>Paniceae</taxon>
        <taxon>Panicinae</taxon>
        <taxon>Panicum</taxon>
        <taxon>Panicum sect. Hiantes</taxon>
    </lineage>
</organism>
<comment type="caution">
    <text evidence="1">The sequence shown here is derived from an EMBL/GenBank/DDBJ whole genome shotgun (WGS) entry which is preliminary data.</text>
</comment>
<evidence type="ECO:0000313" key="1">
    <source>
        <dbReference type="EMBL" id="KAG2606467.1"/>
    </source>
</evidence>
<accession>A0A8T0T842</accession>
<protein>
    <submittedName>
        <fullName evidence="1">Uncharacterized protein</fullName>
    </submittedName>
</protein>
<dbReference type="Proteomes" id="UP000823388">
    <property type="component" value="Chromosome 4N"/>
</dbReference>
<evidence type="ECO:0000313" key="2">
    <source>
        <dbReference type="Proteomes" id="UP000823388"/>
    </source>
</evidence>